<dbReference type="OrthoDB" id="3268465at2"/>
<reference evidence="1 2" key="1">
    <citation type="submission" date="2013-08" db="EMBL/GenBank/DDBJ databases">
        <title>Genome sequencing of Cellulomonas carbonis T26.</title>
        <authorList>
            <person name="Chen F."/>
            <person name="Li Y."/>
            <person name="Wang G."/>
        </authorList>
    </citation>
    <scope>NUCLEOTIDE SEQUENCE [LARGE SCALE GENOMIC DNA]</scope>
    <source>
        <strain evidence="1 2">T26</strain>
    </source>
</reference>
<reference evidence="1 2" key="2">
    <citation type="journal article" date="2015" name="Stand. Genomic Sci.">
        <title>Draft genome sequence of Cellulomonas carbonis T26(T) and comparative analysis of six Cellulomonas genomes.</title>
        <authorList>
            <person name="Zhuang W."/>
            <person name="Zhang S."/>
            <person name="Xia X."/>
            <person name="Wang G."/>
        </authorList>
    </citation>
    <scope>NUCLEOTIDE SEQUENCE [LARGE SCALE GENOMIC DNA]</scope>
    <source>
        <strain evidence="1 2">T26</strain>
    </source>
</reference>
<evidence type="ECO:0000313" key="1">
    <source>
        <dbReference type="EMBL" id="KGM12100.1"/>
    </source>
</evidence>
<dbReference type="RefSeq" id="WP_043603285.1">
    <property type="nucleotide sequence ID" value="NZ_AXCY01000009.1"/>
</dbReference>
<dbReference type="AlphaFoldDB" id="A0A0A0BVU3"/>
<dbReference type="Proteomes" id="UP000029839">
    <property type="component" value="Unassembled WGS sequence"/>
</dbReference>
<evidence type="ECO:0000313" key="2">
    <source>
        <dbReference type="Proteomes" id="UP000029839"/>
    </source>
</evidence>
<name>A0A0A0BVU3_9CELL</name>
<dbReference type="EMBL" id="AXCY01000009">
    <property type="protein sequence ID" value="KGM12100.1"/>
    <property type="molecule type" value="Genomic_DNA"/>
</dbReference>
<sequence>MPLPTLDVPAVAERHLLALPADTEPADVHGLAVERFPAAAWEVEPSLAPPRRAGGARGLRVLAAPPGLLRLADDVELAGPWEVDDTTAGGLGLPLGCTHVYVLGAPVRRGAVRPPILGDPDGLGRAFPFGVPIGAEGEVLTWAVACARRLGGAVRTADGARTTVLVPDPAAAVDLTVWASVPLPAPVVVDVVDRVTGARARVERATASLGYRVTVGLGADLGRDGTLVVEVVSDDVVPPRVHEVGTVVAHRVRWAPPDPVEAALERPSNAHRFARARATPVVVAVARALLQGAGGLVTDAADLLVEPADL</sequence>
<gene>
    <name evidence="1" type="ORF">N868_02785</name>
</gene>
<accession>A0A0A0BVU3</accession>
<proteinExistence type="predicted"/>
<protein>
    <submittedName>
        <fullName evidence="1">Uncharacterized protein</fullName>
    </submittedName>
</protein>
<organism evidence="1 2">
    <name type="scientific">Cellulomonas carbonis T26</name>
    <dbReference type="NCBI Taxonomy" id="947969"/>
    <lineage>
        <taxon>Bacteria</taxon>
        <taxon>Bacillati</taxon>
        <taxon>Actinomycetota</taxon>
        <taxon>Actinomycetes</taxon>
        <taxon>Micrococcales</taxon>
        <taxon>Cellulomonadaceae</taxon>
        <taxon>Cellulomonas</taxon>
    </lineage>
</organism>
<keyword evidence="2" id="KW-1185">Reference proteome</keyword>
<comment type="caution">
    <text evidence="1">The sequence shown here is derived from an EMBL/GenBank/DDBJ whole genome shotgun (WGS) entry which is preliminary data.</text>
</comment>